<dbReference type="RefSeq" id="WP_153683604.1">
    <property type="nucleotide sequence ID" value="NZ_WJIF01000002.1"/>
</dbReference>
<evidence type="ECO:0000313" key="2">
    <source>
        <dbReference type="EMBL" id="MRG59147.1"/>
    </source>
</evidence>
<proteinExistence type="predicted"/>
<dbReference type="EMBL" id="WJIF01000002">
    <property type="protein sequence ID" value="MRG59147.1"/>
    <property type="molecule type" value="Genomic_DNA"/>
</dbReference>
<organism evidence="2 3">
    <name type="scientific">Agromyces agglutinans</name>
    <dbReference type="NCBI Taxonomy" id="2662258"/>
    <lineage>
        <taxon>Bacteria</taxon>
        <taxon>Bacillati</taxon>
        <taxon>Actinomycetota</taxon>
        <taxon>Actinomycetes</taxon>
        <taxon>Micrococcales</taxon>
        <taxon>Microbacteriaceae</taxon>
        <taxon>Agromyces</taxon>
    </lineage>
</organism>
<evidence type="ECO:0000256" key="1">
    <source>
        <dbReference type="SAM" id="Phobius"/>
    </source>
</evidence>
<gene>
    <name evidence="2" type="ORF">GE115_04585</name>
</gene>
<name>A0A6I2F5Z1_9MICO</name>
<evidence type="ECO:0008006" key="4">
    <source>
        <dbReference type="Google" id="ProtNLM"/>
    </source>
</evidence>
<feature type="transmembrane region" description="Helical" evidence="1">
    <location>
        <begin position="65"/>
        <end position="84"/>
    </location>
</feature>
<reference evidence="2 3" key="1">
    <citation type="submission" date="2019-10" db="EMBL/GenBank/DDBJ databases">
        <authorList>
            <person name="Nie G."/>
            <person name="Ming H."/>
            <person name="Yi B."/>
        </authorList>
    </citation>
    <scope>NUCLEOTIDE SEQUENCE [LARGE SCALE GENOMIC DNA]</scope>
    <source>
        <strain evidence="2 3">CFH 90414</strain>
    </source>
</reference>
<feature type="transmembrane region" description="Helical" evidence="1">
    <location>
        <begin position="34"/>
        <end position="53"/>
    </location>
</feature>
<accession>A0A6I2F5Z1</accession>
<protein>
    <recommendedName>
        <fullName evidence="4">Phage holin family protein</fullName>
    </recommendedName>
</protein>
<keyword evidence="3" id="KW-1185">Reference proteome</keyword>
<sequence length="128" mass="13711">MMRLLIRLAVFLGSAALGLFIASLLIPGFHVHLAGFLFAIIVFAVAQALIAWLVDRLFQRSAPTIAGIAGLLSTFLALWLATLLSDGLSFDGVGAWILAAVVVWVVTAIIGWLAAKYLVPRPEANRAR</sequence>
<evidence type="ECO:0000313" key="3">
    <source>
        <dbReference type="Proteomes" id="UP000431080"/>
    </source>
</evidence>
<dbReference type="Proteomes" id="UP000431080">
    <property type="component" value="Unassembled WGS sequence"/>
</dbReference>
<keyword evidence="1" id="KW-0812">Transmembrane</keyword>
<comment type="caution">
    <text evidence="2">The sequence shown here is derived from an EMBL/GenBank/DDBJ whole genome shotgun (WGS) entry which is preliminary data.</text>
</comment>
<dbReference type="InterPro" id="IPR007165">
    <property type="entry name" value="Phage_holin_4_2"/>
</dbReference>
<feature type="transmembrane region" description="Helical" evidence="1">
    <location>
        <begin position="96"/>
        <end position="119"/>
    </location>
</feature>
<keyword evidence="1" id="KW-0472">Membrane</keyword>
<dbReference type="AlphaFoldDB" id="A0A6I2F5Z1"/>
<dbReference type="Pfam" id="PF04020">
    <property type="entry name" value="Phage_holin_4_2"/>
    <property type="match status" value="1"/>
</dbReference>
<keyword evidence="1" id="KW-1133">Transmembrane helix</keyword>